<evidence type="ECO:0000256" key="8">
    <source>
        <dbReference type="ARBA" id="ARBA00023136"/>
    </source>
</evidence>
<feature type="domain" description="AprE-like beta-barrel" evidence="13">
    <location>
        <begin position="343"/>
        <end position="396"/>
    </location>
</feature>
<dbReference type="InterPro" id="IPR010129">
    <property type="entry name" value="T1SS_HlyD"/>
</dbReference>
<reference evidence="14 15" key="1">
    <citation type="submission" date="2019-06" db="EMBL/GenBank/DDBJ databases">
        <title>Genomic Encyclopedia of Type Strains, Phase IV (KMG-V): Genome sequencing to study the core and pangenomes of soil and plant-associated prokaryotes.</title>
        <authorList>
            <person name="Whitman W."/>
        </authorList>
    </citation>
    <scope>NUCLEOTIDE SEQUENCE [LARGE SCALE GENOMIC DNA]</scope>
    <source>
        <strain evidence="14 15">BR 10355</strain>
    </source>
</reference>
<keyword evidence="6 9" id="KW-0812">Transmembrane</keyword>
<dbReference type="PANTHER" id="PTHR30386:SF27">
    <property type="entry name" value="MEMBRANE FUSION PROTEIN (MFP) FAMILY PROTEIN"/>
    <property type="match status" value="1"/>
</dbReference>
<gene>
    <name evidence="14" type="ORF">FBZ93_11546</name>
</gene>
<keyword evidence="10" id="KW-0175">Coiled coil</keyword>
<accession>A0A560L610</accession>
<dbReference type="Proteomes" id="UP000321304">
    <property type="component" value="Unassembled WGS sequence"/>
</dbReference>
<comment type="similarity">
    <text evidence="2 9">Belongs to the membrane fusion protein (MFP) (TC 8.A.1) family.</text>
</comment>
<evidence type="ECO:0000313" key="14">
    <source>
        <dbReference type="EMBL" id="TWB89934.1"/>
    </source>
</evidence>
<keyword evidence="15" id="KW-1185">Reference proteome</keyword>
<evidence type="ECO:0000313" key="15">
    <source>
        <dbReference type="Proteomes" id="UP000321304"/>
    </source>
</evidence>
<evidence type="ECO:0000256" key="6">
    <source>
        <dbReference type="ARBA" id="ARBA00022692"/>
    </source>
</evidence>
<keyword evidence="4 9" id="KW-1003">Cell membrane</keyword>
<comment type="subcellular location">
    <subcellularLocation>
        <location evidence="1 9">Cell inner membrane</location>
        <topology evidence="1 9">Single-pass membrane protein</topology>
    </subcellularLocation>
</comment>
<feature type="coiled-coil region" evidence="10">
    <location>
        <begin position="238"/>
        <end position="301"/>
    </location>
</feature>
<keyword evidence="5 9" id="KW-0997">Cell inner membrane</keyword>
<feature type="region of interest" description="Disordered" evidence="11">
    <location>
        <begin position="390"/>
        <end position="416"/>
    </location>
</feature>
<evidence type="ECO:0000256" key="1">
    <source>
        <dbReference type="ARBA" id="ARBA00004377"/>
    </source>
</evidence>
<dbReference type="InterPro" id="IPR050739">
    <property type="entry name" value="MFP"/>
</dbReference>
<feature type="compositionally biased region" description="Low complexity" evidence="11">
    <location>
        <begin position="406"/>
        <end position="416"/>
    </location>
</feature>
<feature type="domain" description="CyaD-like alpha-helical hairpin" evidence="12">
    <location>
        <begin position="114"/>
        <end position="304"/>
    </location>
</feature>
<evidence type="ECO:0000256" key="10">
    <source>
        <dbReference type="SAM" id="Coils"/>
    </source>
</evidence>
<dbReference type="GO" id="GO:0005886">
    <property type="term" value="C:plasma membrane"/>
    <property type="evidence" value="ECO:0007669"/>
    <property type="project" value="UniProtKB-SubCell"/>
</dbReference>
<dbReference type="PROSITE" id="PS00543">
    <property type="entry name" value="HLYD_FAMILY"/>
    <property type="match status" value="1"/>
</dbReference>
<dbReference type="Gene3D" id="2.40.50.100">
    <property type="match status" value="1"/>
</dbReference>
<evidence type="ECO:0000256" key="2">
    <source>
        <dbReference type="ARBA" id="ARBA00009477"/>
    </source>
</evidence>
<dbReference type="GO" id="GO:0009306">
    <property type="term" value="P:protein secretion"/>
    <property type="evidence" value="ECO:0007669"/>
    <property type="project" value="InterPro"/>
</dbReference>
<dbReference type="Gene3D" id="2.40.30.170">
    <property type="match status" value="1"/>
</dbReference>
<keyword evidence="3 9" id="KW-0813">Transport</keyword>
<dbReference type="InterPro" id="IPR058982">
    <property type="entry name" value="Beta-barrel_AprE"/>
</dbReference>
<dbReference type="PRINTS" id="PR01490">
    <property type="entry name" value="RTXTOXIND"/>
</dbReference>
<dbReference type="PANTHER" id="PTHR30386">
    <property type="entry name" value="MEMBRANE FUSION SUBUNIT OF EMRAB-TOLC MULTIDRUG EFFLUX PUMP"/>
    <property type="match status" value="1"/>
</dbReference>
<dbReference type="InterPro" id="IPR059040">
    <property type="entry name" value="HH_CyaD-like"/>
</dbReference>
<evidence type="ECO:0000256" key="3">
    <source>
        <dbReference type="ARBA" id="ARBA00022448"/>
    </source>
</evidence>
<evidence type="ECO:0000256" key="5">
    <source>
        <dbReference type="ARBA" id="ARBA00022519"/>
    </source>
</evidence>
<keyword evidence="7 9" id="KW-1133">Transmembrane helix</keyword>
<dbReference type="AlphaFoldDB" id="A0A560L610"/>
<keyword evidence="8 9" id="KW-0472">Membrane</keyword>
<sequence>MRSSVKGEVIPLQQSTTTRRVAHELEFLAPAIEIIETPISPAGRMTIRIIIALVTVAFLWAYFGKIDIIATAPGRIIPSGKVKMVQPLEIGVVKSIRVSDGQPVQAGDVLIELDPTTNAADRERIARDLQQAELDVARLTALATGKADSFVAPQGADPMLSEAARRQLVAELEQRKAKLLGLDGQIAGKFAERNQAKANIVKLDASMPFVEQRVQIYEKLQANQYVSKIAYLDAQQALSDAKNNRAIAAHQLEAAEAAIEALSESRDEAEADFRRQTLDELAKVRQKAAELRQDHVKAVQRTHLQVLRAPVNGSVEQLTVHTVGGVVTPAQSLMVIVPEGSKLEVEAMLPNREAGFVRAGQEVEVKVEAFTYTRYGLLPGRVEGVSRDALHGEKDQSASQQRSPESAESTGAGTAANSATSYVARISLKDTTVETEQGRKSLEPGMTVTTEIKTGQRRVIEFLFSPLLRYAHEALKER</sequence>
<dbReference type="GO" id="GO:0015562">
    <property type="term" value="F:efflux transmembrane transporter activity"/>
    <property type="evidence" value="ECO:0007669"/>
    <property type="project" value="InterPro"/>
</dbReference>
<feature type="transmembrane region" description="Helical" evidence="9">
    <location>
        <begin position="45"/>
        <end position="63"/>
    </location>
</feature>
<comment type="caution">
    <text evidence="14">The sequence shown here is derived from an EMBL/GenBank/DDBJ whole genome shotgun (WGS) entry which is preliminary data.</text>
</comment>
<dbReference type="Pfam" id="PF26002">
    <property type="entry name" value="Beta-barrel_AprE"/>
    <property type="match status" value="1"/>
</dbReference>
<protein>
    <recommendedName>
        <fullName evidence="9">Membrane fusion protein (MFP) family protein</fullName>
    </recommendedName>
</protein>
<organism evidence="14 15">
    <name type="scientific">Bradyrhizobium macuxiense</name>
    <dbReference type="NCBI Taxonomy" id="1755647"/>
    <lineage>
        <taxon>Bacteria</taxon>
        <taxon>Pseudomonadati</taxon>
        <taxon>Pseudomonadota</taxon>
        <taxon>Alphaproteobacteria</taxon>
        <taxon>Hyphomicrobiales</taxon>
        <taxon>Nitrobacteraceae</taxon>
        <taxon>Bradyrhizobium</taxon>
    </lineage>
</organism>
<evidence type="ECO:0000256" key="11">
    <source>
        <dbReference type="SAM" id="MobiDB-lite"/>
    </source>
</evidence>
<dbReference type="Pfam" id="PF25988">
    <property type="entry name" value="HH_CyaD"/>
    <property type="match status" value="1"/>
</dbReference>
<dbReference type="NCBIfam" id="TIGR01843">
    <property type="entry name" value="type_I_hlyD"/>
    <property type="match status" value="1"/>
</dbReference>
<dbReference type="SUPFAM" id="SSF111369">
    <property type="entry name" value="HlyD-like secretion proteins"/>
    <property type="match status" value="1"/>
</dbReference>
<name>A0A560L610_9BRAD</name>
<evidence type="ECO:0000259" key="13">
    <source>
        <dbReference type="Pfam" id="PF26002"/>
    </source>
</evidence>
<dbReference type="InterPro" id="IPR006144">
    <property type="entry name" value="Secretion_HlyD_CS"/>
</dbReference>
<dbReference type="OrthoDB" id="9810980at2"/>
<proteinExistence type="inferred from homology"/>
<evidence type="ECO:0000259" key="12">
    <source>
        <dbReference type="Pfam" id="PF25988"/>
    </source>
</evidence>
<evidence type="ECO:0000256" key="4">
    <source>
        <dbReference type="ARBA" id="ARBA00022475"/>
    </source>
</evidence>
<dbReference type="EMBL" id="VITY01000015">
    <property type="protein sequence ID" value="TWB89934.1"/>
    <property type="molecule type" value="Genomic_DNA"/>
</dbReference>
<evidence type="ECO:0000256" key="9">
    <source>
        <dbReference type="RuleBase" id="RU365093"/>
    </source>
</evidence>
<evidence type="ECO:0000256" key="7">
    <source>
        <dbReference type="ARBA" id="ARBA00022989"/>
    </source>
</evidence>